<feature type="domain" description="Malonyl-CoA:ACP transacylase (MAT)" evidence="8">
    <location>
        <begin position="11"/>
        <end position="317"/>
    </location>
</feature>
<comment type="similarity">
    <text evidence="6">Belongs to the fabD family.</text>
</comment>
<dbReference type="Gene3D" id="3.40.366.10">
    <property type="entry name" value="Malonyl-Coenzyme A Acyl Carrier Protein, domain 2"/>
    <property type="match status" value="1"/>
</dbReference>
<dbReference type="OrthoDB" id="9808564at2"/>
<protein>
    <recommendedName>
        <fullName evidence="2 6">Malonyl CoA-acyl carrier protein transacylase</fullName>
        <ecNumber evidence="1 6">2.3.1.39</ecNumber>
    </recommendedName>
</protein>
<evidence type="ECO:0000313" key="9">
    <source>
        <dbReference type="EMBL" id="SDB36805.1"/>
    </source>
</evidence>
<dbReference type="InterPro" id="IPR014043">
    <property type="entry name" value="Acyl_transferase_dom"/>
</dbReference>
<dbReference type="EMBL" id="FMXO01000009">
    <property type="protein sequence ID" value="SDB36805.1"/>
    <property type="molecule type" value="Genomic_DNA"/>
</dbReference>
<dbReference type="PANTHER" id="PTHR42681:SF1">
    <property type="entry name" value="MALONYL-COA-ACYL CARRIER PROTEIN TRANSACYLASE, MITOCHONDRIAL"/>
    <property type="match status" value="1"/>
</dbReference>
<evidence type="ECO:0000259" key="8">
    <source>
        <dbReference type="SMART" id="SM00827"/>
    </source>
</evidence>
<evidence type="ECO:0000256" key="1">
    <source>
        <dbReference type="ARBA" id="ARBA00013258"/>
    </source>
</evidence>
<dbReference type="SUPFAM" id="SSF52151">
    <property type="entry name" value="FabD/lysophospholipase-like"/>
    <property type="match status" value="1"/>
</dbReference>
<evidence type="ECO:0000256" key="5">
    <source>
        <dbReference type="ARBA" id="ARBA00048462"/>
    </source>
</evidence>
<sequence length="318" mass="34753">MNTPEVKTVVVFPGQGSQEKGMGRDVAERFTEAMDLWKQAEKAADAPLREIYWDGTDQDMARTRYLQPAMTATTLSLWIVGHQRLRADCLAGHSLGEFAALAAARILEIPDVLELTALRGRLMDEAGSAQGGKMAAVLKLSRNLVQEIIDAARGESGQELRIANDNSPGQFVISGTAELVEQATSLVKERKGRAVPLAVSGAFHSSLMAEPAREFAGVLKKMDWRSPRIPLYFNVTARPESDPARIQTLVAEQMTSSVLWTQSVLAQWQDGARNWVELGPKGVLTRLINAILADKTDSWESKSISGLEQLDTLPPSSE</sequence>
<dbReference type="InterPro" id="IPR016035">
    <property type="entry name" value="Acyl_Trfase/lysoPLipase"/>
</dbReference>
<organism evidence="9 10">
    <name type="scientific">Desulfonatronum thiosulfatophilum</name>
    <dbReference type="NCBI Taxonomy" id="617002"/>
    <lineage>
        <taxon>Bacteria</taxon>
        <taxon>Pseudomonadati</taxon>
        <taxon>Thermodesulfobacteriota</taxon>
        <taxon>Desulfovibrionia</taxon>
        <taxon>Desulfovibrionales</taxon>
        <taxon>Desulfonatronaceae</taxon>
        <taxon>Desulfonatronum</taxon>
    </lineage>
</organism>
<dbReference type="RefSeq" id="WP_092120167.1">
    <property type="nucleotide sequence ID" value="NZ_FMXO01000009.1"/>
</dbReference>
<reference evidence="9 10" key="1">
    <citation type="submission" date="2016-10" db="EMBL/GenBank/DDBJ databases">
        <authorList>
            <person name="de Groot N.N."/>
        </authorList>
    </citation>
    <scope>NUCLEOTIDE SEQUENCE [LARGE SCALE GENOMIC DNA]</scope>
    <source>
        <strain evidence="9 10">ASO4-2</strain>
    </source>
</reference>
<dbReference type="GO" id="GO:0006633">
    <property type="term" value="P:fatty acid biosynthetic process"/>
    <property type="evidence" value="ECO:0007669"/>
    <property type="project" value="TreeGrafter"/>
</dbReference>
<dbReference type="GO" id="GO:0004314">
    <property type="term" value="F:[acyl-carrier-protein] S-malonyltransferase activity"/>
    <property type="evidence" value="ECO:0007669"/>
    <property type="project" value="UniProtKB-EC"/>
</dbReference>
<dbReference type="AlphaFoldDB" id="A0A1G6CVT0"/>
<evidence type="ECO:0000256" key="3">
    <source>
        <dbReference type="ARBA" id="ARBA00022679"/>
    </source>
</evidence>
<keyword evidence="3 6" id="KW-0808">Transferase</keyword>
<dbReference type="SUPFAM" id="SSF55048">
    <property type="entry name" value="Probable ACP-binding domain of malonyl-CoA ACP transacylase"/>
    <property type="match status" value="1"/>
</dbReference>
<dbReference type="EC" id="2.3.1.39" evidence="1 6"/>
<dbReference type="Proteomes" id="UP000198771">
    <property type="component" value="Unassembled WGS sequence"/>
</dbReference>
<dbReference type="SMART" id="SM00827">
    <property type="entry name" value="PKS_AT"/>
    <property type="match status" value="1"/>
</dbReference>
<comment type="catalytic activity">
    <reaction evidence="5 6">
        <text>holo-[ACP] + malonyl-CoA = malonyl-[ACP] + CoA</text>
        <dbReference type="Rhea" id="RHEA:41792"/>
        <dbReference type="Rhea" id="RHEA-COMP:9623"/>
        <dbReference type="Rhea" id="RHEA-COMP:9685"/>
        <dbReference type="ChEBI" id="CHEBI:57287"/>
        <dbReference type="ChEBI" id="CHEBI:57384"/>
        <dbReference type="ChEBI" id="CHEBI:64479"/>
        <dbReference type="ChEBI" id="CHEBI:78449"/>
        <dbReference type="EC" id="2.3.1.39"/>
    </reaction>
</comment>
<gene>
    <name evidence="9" type="ORF">SAMN05660653_01750</name>
</gene>
<name>A0A1G6CVT0_9BACT</name>
<evidence type="ECO:0000256" key="4">
    <source>
        <dbReference type="ARBA" id="ARBA00023315"/>
    </source>
</evidence>
<evidence type="ECO:0000256" key="6">
    <source>
        <dbReference type="PIRNR" id="PIRNR000446"/>
    </source>
</evidence>
<evidence type="ECO:0000256" key="7">
    <source>
        <dbReference type="PIRSR" id="PIRSR000446-1"/>
    </source>
</evidence>
<dbReference type="InterPro" id="IPR050858">
    <property type="entry name" value="Mal-CoA-ACP_Trans/PKS_FabD"/>
</dbReference>
<keyword evidence="4 6" id="KW-0012">Acyltransferase</keyword>
<dbReference type="PANTHER" id="PTHR42681">
    <property type="entry name" value="MALONYL-COA-ACYL CARRIER PROTEIN TRANSACYLASE, MITOCHONDRIAL"/>
    <property type="match status" value="1"/>
</dbReference>
<dbReference type="Gene3D" id="3.30.70.250">
    <property type="entry name" value="Malonyl-CoA ACP transacylase, ACP-binding"/>
    <property type="match status" value="1"/>
</dbReference>
<accession>A0A1G6CVT0</accession>
<dbReference type="PIRSF" id="PIRSF000446">
    <property type="entry name" value="Mct"/>
    <property type="match status" value="1"/>
</dbReference>
<feature type="active site" evidence="7">
    <location>
        <position position="204"/>
    </location>
</feature>
<proteinExistence type="inferred from homology"/>
<dbReference type="Pfam" id="PF00698">
    <property type="entry name" value="Acyl_transf_1"/>
    <property type="match status" value="1"/>
</dbReference>
<evidence type="ECO:0000256" key="2">
    <source>
        <dbReference type="ARBA" id="ARBA00018953"/>
    </source>
</evidence>
<keyword evidence="10" id="KW-1185">Reference proteome</keyword>
<dbReference type="InterPro" id="IPR001227">
    <property type="entry name" value="Ac_transferase_dom_sf"/>
</dbReference>
<dbReference type="InterPro" id="IPR016036">
    <property type="entry name" value="Malonyl_transacylase_ACP-bd"/>
</dbReference>
<feature type="active site" evidence="7">
    <location>
        <position position="94"/>
    </location>
</feature>
<evidence type="ECO:0000313" key="10">
    <source>
        <dbReference type="Proteomes" id="UP000198771"/>
    </source>
</evidence>
<dbReference type="InterPro" id="IPR024925">
    <property type="entry name" value="Malonyl_CoA-ACP_transAc"/>
</dbReference>
<dbReference type="GO" id="GO:0005829">
    <property type="term" value="C:cytosol"/>
    <property type="evidence" value="ECO:0007669"/>
    <property type="project" value="TreeGrafter"/>
</dbReference>
<dbReference type="STRING" id="617002.SAMN05660653_01750"/>